<evidence type="ECO:0000313" key="2">
    <source>
        <dbReference type="EMBL" id="MDM8196594.1"/>
    </source>
</evidence>
<keyword evidence="3" id="KW-1185">Reference proteome</keyword>
<dbReference type="Proteomes" id="UP001529275">
    <property type="component" value="Unassembled WGS sequence"/>
</dbReference>
<organism evidence="2 3">
    <name type="scientific">Massilimicrobiota timonensis</name>
    <dbReference type="NCBI Taxonomy" id="1776392"/>
    <lineage>
        <taxon>Bacteria</taxon>
        <taxon>Bacillati</taxon>
        <taxon>Bacillota</taxon>
        <taxon>Erysipelotrichia</taxon>
        <taxon>Erysipelotrichales</taxon>
        <taxon>Erysipelotrichaceae</taxon>
        <taxon>Massilimicrobiota</taxon>
    </lineage>
</organism>
<gene>
    <name evidence="2" type="ORF">QUV98_09735</name>
</gene>
<reference evidence="2 3" key="2">
    <citation type="submission" date="2023-06" db="EMBL/GenBank/DDBJ databases">
        <authorList>
            <person name="Zeman M."/>
            <person name="Kubasova T."/>
            <person name="Jahodarova E."/>
            <person name="Nykrynova M."/>
            <person name="Rychlik I."/>
        </authorList>
    </citation>
    <scope>NUCLEOTIDE SEQUENCE [LARGE SCALE GENOMIC DNA]</scope>
    <source>
        <strain evidence="2 3">ET341</strain>
    </source>
</reference>
<sequence length="131" mass="15637">MKLELLEYVHEHLPMGFTPYYIYAIMVDSIEVGRLTFREGTMQQHYFDGHIGYHIDEAYRGHHYAYQACLLLQKQLQFHQVILTCDPHNQASLRTIQKLGARYIETKVIPAKQRRFFASDEKEKMVFIWEI</sequence>
<dbReference type="InterPro" id="IPR000182">
    <property type="entry name" value="GNAT_dom"/>
</dbReference>
<feature type="domain" description="N-acetyltransferase" evidence="1">
    <location>
        <begin position="21"/>
        <end position="102"/>
    </location>
</feature>
<protein>
    <submittedName>
        <fullName evidence="2">GNAT family N-acetyltransferase</fullName>
        <ecNumber evidence="2">2.3.1.-</ecNumber>
    </submittedName>
</protein>
<dbReference type="RefSeq" id="WP_289528093.1">
    <property type="nucleotide sequence ID" value="NZ_JAUDCK010000041.1"/>
</dbReference>
<dbReference type="Pfam" id="PF13302">
    <property type="entry name" value="Acetyltransf_3"/>
    <property type="match status" value="1"/>
</dbReference>
<evidence type="ECO:0000313" key="3">
    <source>
        <dbReference type="Proteomes" id="UP001529275"/>
    </source>
</evidence>
<dbReference type="GO" id="GO:0016746">
    <property type="term" value="F:acyltransferase activity"/>
    <property type="evidence" value="ECO:0007669"/>
    <property type="project" value="UniProtKB-KW"/>
</dbReference>
<comment type="caution">
    <text evidence="2">The sequence shown here is derived from an EMBL/GenBank/DDBJ whole genome shotgun (WGS) entry which is preliminary data.</text>
</comment>
<keyword evidence="2" id="KW-0012">Acyltransferase</keyword>
<evidence type="ECO:0000259" key="1">
    <source>
        <dbReference type="Pfam" id="PF13302"/>
    </source>
</evidence>
<proteinExistence type="predicted"/>
<dbReference type="Gene3D" id="3.40.630.30">
    <property type="match status" value="1"/>
</dbReference>
<accession>A0ABT7UKB7</accession>
<name>A0ABT7UKB7_9FIRM</name>
<reference evidence="3" key="1">
    <citation type="submission" date="2023-06" db="EMBL/GenBank/DDBJ databases">
        <title>Identification and characterization of horizontal gene transfer across gut microbiota members of farm animals based on homology search.</title>
        <authorList>
            <person name="Zeman M."/>
            <person name="Kubasova T."/>
            <person name="Jahodarova E."/>
            <person name="Nykrynova M."/>
            <person name="Rychlik I."/>
        </authorList>
    </citation>
    <scope>NUCLEOTIDE SEQUENCE [LARGE SCALE GENOMIC DNA]</scope>
    <source>
        <strain evidence="3">ET341</strain>
    </source>
</reference>
<dbReference type="SUPFAM" id="SSF55729">
    <property type="entry name" value="Acyl-CoA N-acyltransferases (Nat)"/>
    <property type="match status" value="1"/>
</dbReference>
<dbReference type="EMBL" id="JAUDCK010000041">
    <property type="protein sequence ID" value="MDM8196594.1"/>
    <property type="molecule type" value="Genomic_DNA"/>
</dbReference>
<keyword evidence="2" id="KW-0808">Transferase</keyword>
<dbReference type="EC" id="2.3.1.-" evidence="2"/>
<dbReference type="InterPro" id="IPR016181">
    <property type="entry name" value="Acyl_CoA_acyltransferase"/>
</dbReference>